<proteinExistence type="predicted"/>
<evidence type="ECO:0000313" key="4">
    <source>
        <dbReference type="Proteomes" id="UP000639403"/>
    </source>
</evidence>
<evidence type="ECO:0000256" key="2">
    <source>
        <dbReference type="SAM" id="Phobius"/>
    </source>
</evidence>
<evidence type="ECO:0000256" key="1">
    <source>
        <dbReference type="SAM" id="MobiDB-lite"/>
    </source>
</evidence>
<accession>A0A8H7P887</accession>
<feature type="transmembrane region" description="Helical" evidence="2">
    <location>
        <begin position="116"/>
        <end position="136"/>
    </location>
</feature>
<gene>
    <name evidence="3" type="ORF">IEO21_02278</name>
</gene>
<organism evidence="3 4">
    <name type="scientific">Rhodonia placenta</name>
    <dbReference type="NCBI Taxonomy" id="104341"/>
    <lineage>
        <taxon>Eukaryota</taxon>
        <taxon>Fungi</taxon>
        <taxon>Dikarya</taxon>
        <taxon>Basidiomycota</taxon>
        <taxon>Agaricomycotina</taxon>
        <taxon>Agaricomycetes</taxon>
        <taxon>Polyporales</taxon>
        <taxon>Adustoporiaceae</taxon>
        <taxon>Rhodonia</taxon>
    </lineage>
</organism>
<dbReference type="EMBL" id="JADOXO010000021">
    <property type="protein sequence ID" value="KAF9819239.1"/>
    <property type="molecule type" value="Genomic_DNA"/>
</dbReference>
<protein>
    <submittedName>
        <fullName evidence="3">Uncharacterized protein</fullName>
    </submittedName>
</protein>
<feature type="region of interest" description="Disordered" evidence="1">
    <location>
        <begin position="20"/>
        <end position="45"/>
    </location>
</feature>
<keyword evidence="2" id="KW-1133">Transmembrane helix</keyword>
<reference evidence="3" key="1">
    <citation type="submission" date="2020-11" db="EMBL/GenBank/DDBJ databases">
        <authorList>
            <person name="Koelle M."/>
            <person name="Horta M.A.C."/>
            <person name="Nowrousian M."/>
            <person name="Ohm R.A."/>
            <person name="Benz P."/>
            <person name="Pilgard A."/>
        </authorList>
    </citation>
    <scope>NUCLEOTIDE SEQUENCE</scope>
    <source>
        <strain evidence="3">FPRL280</strain>
    </source>
</reference>
<dbReference type="Proteomes" id="UP000639403">
    <property type="component" value="Unassembled WGS sequence"/>
</dbReference>
<keyword evidence="2" id="KW-0812">Transmembrane</keyword>
<evidence type="ECO:0000313" key="3">
    <source>
        <dbReference type="EMBL" id="KAF9819239.1"/>
    </source>
</evidence>
<keyword evidence="2" id="KW-0472">Membrane</keyword>
<reference evidence="3" key="2">
    <citation type="journal article" name="Front. Microbiol.">
        <title>Degradative Capacity of Two Strains of Rhodonia placenta: From Phenotype to Genotype.</title>
        <authorList>
            <person name="Kolle M."/>
            <person name="Horta M.A.C."/>
            <person name="Nowrousian M."/>
            <person name="Ohm R.A."/>
            <person name="Benz J.P."/>
            <person name="Pilgard A."/>
        </authorList>
    </citation>
    <scope>NUCLEOTIDE SEQUENCE</scope>
    <source>
        <strain evidence="3">FPRL280</strain>
    </source>
</reference>
<sequence>MPQPRSNRPRALGDVFVSGTPERFRQQVLTPRTPHSRSGRAEEGFTEYELQHLNEEDEDEEGSFLSATPVDQQSARLLAPTGGPAFPPGYRSRGDDHEILSAPFGSGKLGVVVRRVLLVSASLMACAMLAMFMMAFKPLNLFDDDPLADILDAPLPADRLISYANYTHFPLSGSQYRHECENLGRTVMRHNDYWAAPLTGPLDAPHPQQVQQPGKPSVCLRSVTYLLDGHVGLATDLALMAQVAQLARERRSAFFVDDSHWNRGKWTDHFQAIINSYQIPDLGCVPPPPEELVACPRTSRYVDVVSSQTASFHLGRDFSWAFEDRFGYGLNRRKSIFKKALRSFGEIIRPNLHTATLIHAARSEIASVLSMNNTESTQHHDPYIGVHLQGDIHAGKTSSQSDPPLDVYVKAAHDTWTRLYPDAPIPQISSDSKHDSTHFPTPPITYLASDSPDALREYIKAFPSSTAVFALDLSTNPELRALAPQHAYVQEDFAKESEEERIRLTRGAIVDLALLGGLWPEVDGVLPGAAVCSSSSHICKLAAVGLGWDSAFGFGANAAGLVGQVDLSRRRWIDVNPRIQAIITASWNAFDLPK</sequence>
<comment type="caution">
    <text evidence="3">The sequence shown here is derived from an EMBL/GenBank/DDBJ whole genome shotgun (WGS) entry which is preliminary data.</text>
</comment>
<name>A0A8H7P887_9APHY</name>
<dbReference type="AlphaFoldDB" id="A0A8H7P887"/>